<sequence>MDTIINQVVLIHHKECGAYGAESMPERHAHDLQKAKDAIAARFLNMKVDLHYMKLDGTSEKVD</sequence>
<comment type="caution">
    <text evidence="1">The sequence shown here is derived from an EMBL/GenBank/DDBJ whole genome shotgun (WGS) entry which is preliminary data.</text>
</comment>
<evidence type="ECO:0000313" key="1">
    <source>
        <dbReference type="EMBL" id="PIQ73208.1"/>
    </source>
</evidence>
<dbReference type="EMBL" id="PCVM01000088">
    <property type="protein sequence ID" value="PIQ73208.1"/>
    <property type="molecule type" value="Genomic_DNA"/>
</dbReference>
<organism evidence="1 2">
    <name type="scientific">Candidatus Roizmanbacteria bacterium CG11_big_fil_rev_8_21_14_0_20_36_8</name>
    <dbReference type="NCBI Taxonomy" id="1974856"/>
    <lineage>
        <taxon>Bacteria</taxon>
        <taxon>Candidatus Roizmaniibacteriota</taxon>
    </lineage>
</organism>
<accession>A0A2M6ITE8</accession>
<gene>
    <name evidence="1" type="ORF">COV58_03770</name>
</gene>
<dbReference type="AlphaFoldDB" id="A0A2M6ITE8"/>
<protein>
    <recommendedName>
        <fullName evidence="3">Carbonic anhydrase</fullName>
    </recommendedName>
</protein>
<evidence type="ECO:0008006" key="3">
    <source>
        <dbReference type="Google" id="ProtNLM"/>
    </source>
</evidence>
<evidence type="ECO:0000313" key="2">
    <source>
        <dbReference type="Proteomes" id="UP000231056"/>
    </source>
</evidence>
<dbReference type="Proteomes" id="UP000231056">
    <property type="component" value="Unassembled WGS sequence"/>
</dbReference>
<reference evidence="1 2" key="1">
    <citation type="submission" date="2017-09" db="EMBL/GenBank/DDBJ databases">
        <title>Depth-based differentiation of microbial function through sediment-hosted aquifers and enrichment of novel symbionts in the deep terrestrial subsurface.</title>
        <authorList>
            <person name="Probst A.J."/>
            <person name="Ladd B."/>
            <person name="Jarett J.K."/>
            <person name="Geller-Mcgrath D.E."/>
            <person name="Sieber C.M."/>
            <person name="Emerson J.B."/>
            <person name="Anantharaman K."/>
            <person name="Thomas B.C."/>
            <person name="Malmstrom R."/>
            <person name="Stieglmeier M."/>
            <person name="Klingl A."/>
            <person name="Woyke T."/>
            <person name="Ryan C.M."/>
            <person name="Banfield J.F."/>
        </authorList>
    </citation>
    <scope>NUCLEOTIDE SEQUENCE [LARGE SCALE GENOMIC DNA]</scope>
    <source>
        <strain evidence="1">CG11_big_fil_rev_8_21_14_0_20_36_8</strain>
    </source>
</reference>
<name>A0A2M6ITE8_9BACT</name>
<proteinExistence type="predicted"/>